<organism evidence="3 4">
    <name type="scientific">Ascobolus immersus RN42</name>
    <dbReference type="NCBI Taxonomy" id="1160509"/>
    <lineage>
        <taxon>Eukaryota</taxon>
        <taxon>Fungi</taxon>
        <taxon>Dikarya</taxon>
        <taxon>Ascomycota</taxon>
        <taxon>Pezizomycotina</taxon>
        <taxon>Pezizomycetes</taxon>
        <taxon>Pezizales</taxon>
        <taxon>Ascobolaceae</taxon>
        <taxon>Ascobolus</taxon>
    </lineage>
</organism>
<evidence type="ECO:0000256" key="1">
    <source>
        <dbReference type="SAM" id="MobiDB-lite"/>
    </source>
</evidence>
<feature type="region of interest" description="Disordered" evidence="1">
    <location>
        <begin position="1"/>
        <end position="50"/>
    </location>
</feature>
<dbReference type="Pfam" id="PF09458">
    <property type="entry name" value="H_lectin"/>
    <property type="match status" value="2"/>
</dbReference>
<dbReference type="InterPro" id="IPR019019">
    <property type="entry name" value="H-type_lectin_domain"/>
</dbReference>
<dbReference type="Proteomes" id="UP000275078">
    <property type="component" value="Unassembled WGS sequence"/>
</dbReference>
<dbReference type="AlphaFoldDB" id="A0A3N4HJ04"/>
<evidence type="ECO:0000259" key="2">
    <source>
        <dbReference type="Pfam" id="PF09458"/>
    </source>
</evidence>
<name>A0A3N4HJ04_ASCIM</name>
<evidence type="ECO:0000313" key="3">
    <source>
        <dbReference type="EMBL" id="RPA72171.1"/>
    </source>
</evidence>
<reference evidence="3 4" key="1">
    <citation type="journal article" date="2018" name="Nat. Ecol. Evol.">
        <title>Pezizomycetes genomes reveal the molecular basis of ectomycorrhizal truffle lifestyle.</title>
        <authorList>
            <person name="Murat C."/>
            <person name="Payen T."/>
            <person name="Noel B."/>
            <person name="Kuo A."/>
            <person name="Morin E."/>
            <person name="Chen J."/>
            <person name="Kohler A."/>
            <person name="Krizsan K."/>
            <person name="Balestrini R."/>
            <person name="Da Silva C."/>
            <person name="Montanini B."/>
            <person name="Hainaut M."/>
            <person name="Levati E."/>
            <person name="Barry K.W."/>
            <person name="Belfiori B."/>
            <person name="Cichocki N."/>
            <person name="Clum A."/>
            <person name="Dockter R.B."/>
            <person name="Fauchery L."/>
            <person name="Guy J."/>
            <person name="Iotti M."/>
            <person name="Le Tacon F."/>
            <person name="Lindquist E.A."/>
            <person name="Lipzen A."/>
            <person name="Malagnac F."/>
            <person name="Mello A."/>
            <person name="Molinier V."/>
            <person name="Miyauchi S."/>
            <person name="Poulain J."/>
            <person name="Riccioni C."/>
            <person name="Rubini A."/>
            <person name="Sitrit Y."/>
            <person name="Splivallo R."/>
            <person name="Traeger S."/>
            <person name="Wang M."/>
            <person name="Zifcakova L."/>
            <person name="Wipf D."/>
            <person name="Zambonelli A."/>
            <person name="Paolocci F."/>
            <person name="Nowrousian M."/>
            <person name="Ottonello S."/>
            <person name="Baldrian P."/>
            <person name="Spatafora J.W."/>
            <person name="Henrissat B."/>
            <person name="Nagy L.G."/>
            <person name="Aury J.M."/>
            <person name="Wincker P."/>
            <person name="Grigoriev I.V."/>
            <person name="Bonfante P."/>
            <person name="Martin F.M."/>
        </authorList>
    </citation>
    <scope>NUCLEOTIDE SEQUENCE [LARGE SCALE GENOMIC DNA]</scope>
    <source>
        <strain evidence="3 4">RN42</strain>
    </source>
</reference>
<dbReference type="EMBL" id="ML119875">
    <property type="protein sequence ID" value="RPA72171.1"/>
    <property type="molecule type" value="Genomic_DNA"/>
</dbReference>
<gene>
    <name evidence="3" type="ORF">BJ508DRAFT_335302</name>
</gene>
<dbReference type="SUPFAM" id="SSF141086">
    <property type="entry name" value="Agglutinin HPA-like"/>
    <property type="match status" value="2"/>
</dbReference>
<feature type="compositionally biased region" description="Low complexity" evidence="1">
    <location>
        <begin position="26"/>
        <end position="35"/>
    </location>
</feature>
<sequence>MSNFGSFKDEYGSEKWPMQFPGGSSTTTTINNTINESDVSSDEEIPPPTARPVENIQVIFKNPEAFETLHRKSISKAEANKKRADIERKRAETLSNDTQILQQISRLRLSLSDASQLLIHPLINPLTTRPTLSTGTYSPIQTSPRYTSDLRYITPPTISTTIPSIITSLRGFSQPSTTNALRLSVLPTNQRPTLFDLNFITSKPNNLDKILVDWLEIPDSLSRSGLWQHGVCRFDFDREPNVTTLNRKVRFSQSFPAPPHVIMMITGLHTTADKPLRINAGFKISKESGKKLHRHGFSMEVSTWGDSPGLHGVEVSWIAYDRALKGVHSGFVGTDDFRTEEEPQHYNTRYTEFPAGKFTKAPKVMLGLTRLSLNAPGAGGVNVACSTSHVTERGMCWNGNTWGGTVGYGVGMGYLAIEE</sequence>
<keyword evidence="4" id="KW-1185">Reference proteome</keyword>
<feature type="domain" description="H-type lectin" evidence="2">
    <location>
        <begin position="353"/>
        <end position="417"/>
    </location>
</feature>
<dbReference type="OrthoDB" id="291007at2759"/>
<proteinExistence type="predicted"/>
<accession>A0A3N4HJ04</accession>
<dbReference type="GO" id="GO:0030246">
    <property type="term" value="F:carbohydrate binding"/>
    <property type="evidence" value="ECO:0007669"/>
    <property type="project" value="InterPro"/>
</dbReference>
<evidence type="ECO:0000313" key="4">
    <source>
        <dbReference type="Proteomes" id="UP000275078"/>
    </source>
</evidence>
<feature type="domain" description="H-type lectin" evidence="2">
    <location>
        <begin position="247"/>
        <end position="320"/>
    </location>
</feature>
<dbReference type="InterPro" id="IPR037221">
    <property type="entry name" value="H-type_lectin_dom_sf"/>
</dbReference>
<dbReference type="GO" id="GO:0007155">
    <property type="term" value="P:cell adhesion"/>
    <property type="evidence" value="ECO:0007669"/>
    <property type="project" value="InterPro"/>
</dbReference>
<protein>
    <recommendedName>
        <fullName evidence="2">H-type lectin domain-containing protein</fullName>
    </recommendedName>
</protein>
<dbReference type="Gene3D" id="2.60.40.2080">
    <property type="match status" value="2"/>
</dbReference>